<dbReference type="InterPro" id="IPR031100">
    <property type="entry name" value="LOG_fam"/>
</dbReference>
<dbReference type="PANTHER" id="PTHR43393:SF3">
    <property type="entry name" value="LYSINE DECARBOXYLASE-LIKE PROTEIN"/>
    <property type="match status" value="1"/>
</dbReference>
<protein>
    <recommendedName>
        <fullName evidence="1">Cytokinin riboside 5'-monophosphate phosphoribohydrolase</fullName>
        <ecNumber evidence="1">3.2.2.n1</ecNumber>
    </recommendedName>
</protein>
<dbReference type="EMBL" id="PCSZ01000037">
    <property type="protein sequence ID" value="PIP60744.1"/>
    <property type="molecule type" value="Genomic_DNA"/>
</dbReference>
<reference evidence="2 3" key="1">
    <citation type="submission" date="2017-09" db="EMBL/GenBank/DDBJ databases">
        <title>Depth-based differentiation of microbial function through sediment-hosted aquifers and enrichment of novel symbionts in the deep terrestrial subsurface.</title>
        <authorList>
            <person name="Probst A.J."/>
            <person name="Ladd B."/>
            <person name="Jarett J.K."/>
            <person name="Geller-Mcgrath D.E."/>
            <person name="Sieber C.M."/>
            <person name="Emerson J.B."/>
            <person name="Anantharaman K."/>
            <person name="Thomas B.C."/>
            <person name="Malmstrom R."/>
            <person name="Stieglmeier M."/>
            <person name="Klingl A."/>
            <person name="Woyke T."/>
            <person name="Ryan C.M."/>
            <person name="Banfield J.F."/>
        </authorList>
    </citation>
    <scope>NUCLEOTIDE SEQUENCE [LARGE SCALE GENOMIC DNA]</scope>
    <source>
        <strain evidence="2">CG22_combo_CG10-13_8_21_14_all_47_17</strain>
    </source>
</reference>
<gene>
    <name evidence="2" type="ORF">COX00_01605</name>
</gene>
<dbReference type="GO" id="GO:0016787">
    <property type="term" value="F:hydrolase activity"/>
    <property type="evidence" value="ECO:0007669"/>
    <property type="project" value="UniProtKB-KW"/>
</dbReference>
<name>A0A2H0BT01_9BACT</name>
<dbReference type="EC" id="3.2.2.n1" evidence="1"/>
<dbReference type="Proteomes" id="UP000231581">
    <property type="component" value="Unassembled WGS sequence"/>
</dbReference>
<evidence type="ECO:0000313" key="3">
    <source>
        <dbReference type="Proteomes" id="UP000231581"/>
    </source>
</evidence>
<sequence length="199" mass="22505">MAEFVEGFEFLSQLQREVTVFGSARLKSTNRYYKEARKLTRLCAKGEYTVITGGGPGIMEAANRGAFESGGDSIGLDISLPLEQRRNKYVNKSKGFHYFFTRKVMLSASAQAYVFFPGGFGTLDELFEMATLIETGKMSSEVPIILVGKDFWNPMLDWIKTQFVKELKTIDLKHFELLRLVDSAEDAYEIIAQTPERVL</sequence>
<evidence type="ECO:0000313" key="2">
    <source>
        <dbReference type="EMBL" id="PIP60744.1"/>
    </source>
</evidence>
<accession>A0A2H0BT01</accession>
<keyword evidence="1" id="KW-0378">Hydrolase</keyword>
<organism evidence="2 3">
    <name type="scientific">Candidatus Uhrbacteria bacterium CG22_combo_CG10-13_8_21_14_all_47_17</name>
    <dbReference type="NCBI Taxonomy" id="1975041"/>
    <lineage>
        <taxon>Bacteria</taxon>
        <taxon>Candidatus Uhriibacteriota</taxon>
    </lineage>
</organism>
<comment type="similarity">
    <text evidence="1">Belongs to the LOG family.</text>
</comment>
<dbReference type="InterPro" id="IPR052341">
    <property type="entry name" value="LOG_family_nucleotidases"/>
</dbReference>
<dbReference type="Pfam" id="PF03641">
    <property type="entry name" value="Lysine_decarbox"/>
    <property type="match status" value="1"/>
</dbReference>
<dbReference type="GO" id="GO:0009691">
    <property type="term" value="P:cytokinin biosynthetic process"/>
    <property type="evidence" value="ECO:0007669"/>
    <property type="project" value="UniProtKB-UniRule"/>
</dbReference>
<dbReference type="GO" id="GO:0005829">
    <property type="term" value="C:cytosol"/>
    <property type="evidence" value="ECO:0007669"/>
    <property type="project" value="TreeGrafter"/>
</dbReference>
<keyword evidence="1" id="KW-0203">Cytokinin biosynthesis</keyword>
<dbReference type="NCBIfam" id="TIGR00730">
    <property type="entry name" value="Rossman fold protein, TIGR00730 family"/>
    <property type="match status" value="1"/>
</dbReference>
<dbReference type="SUPFAM" id="SSF102405">
    <property type="entry name" value="MCP/YpsA-like"/>
    <property type="match status" value="1"/>
</dbReference>
<comment type="caution">
    <text evidence="2">The sequence shown here is derived from an EMBL/GenBank/DDBJ whole genome shotgun (WGS) entry which is preliminary data.</text>
</comment>
<dbReference type="InterPro" id="IPR005269">
    <property type="entry name" value="LOG"/>
</dbReference>
<proteinExistence type="inferred from homology"/>
<dbReference type="AlphaFoldDB" id="A0A2H0BT01"/>
<dbReference type="PANTHER" id="PTHR43393">
    <property type="entry name" value="CYTOKININ RIBOSIDE 5'-MONOPHOSPHATE PHOSPHORIBOHYDROLASE"/>
    <property type="match status" value="1"/>
</dbReference>
<evidence type="ECO:0000256" key="1">
    <source>
        <dbReference type="RuleBase" id="RU363015"/>
    </source>
</evidence>
<dbReference type="Gene3D" id="3.40.50.450">
    <property type="match status" value="1"/>
</dbReference>